<dbReference type="FunFam" id="3.30.160.60:FF:000270">
    <property type="entry name" value="Zinc finger protein 512"/>
    <property type="match status" value="1"/>
</dbReference>
<feature type="compositionally biased region" description="Basic and acidic residues" evidence="5">
    <location>
        <begin position="54"/>
        <end position="63"/>
    </location>
</feature>
<feature type="repeat" description="WD" evidence="4">
    <location>
        <begin position="825"/>
        <end position="860"/>
    </location>
</feature>
<dbReference type="OrthoDB" id="6339630at2759"/>
<feature type="domain" description="C2H2-type" evidence="6">
    <location>
        <begin position="273"/>
        <end position="293"/>
    </location>
</feature>
<protein>
    <recommendedName>
        <fullName evidence="6">C2H2-type domain-containing protein</fullName>
    </recommendedName>
</protein>
<dbReference type="GO" id="GO:0005634">
    <property type="term" value="C:nucleus"/>
    <property type="evidence" value="ECO:0007669"/>
    <property type="project" value="UniProtKB-SubCell"/>
</dbReference>
<dbReference type="HOGENOM" id="CLU_282037_0_0_1"/>
<dbReference type="PROSITE" id="PS50082">
    <property type="entry name" value="WD_REPEATS_2"/>
    <property type="match status" value="1"/>
</dbReference>
<evidence type="ECO:0000256" key="5">
    <source>
        <dbReference type="SAM" id="MobiDB-lite"/>
    </source>
</evidence>
<dbReference type="OMA" id="HFFAHHN"/>
<feature type="compositionally biased region" description="Basic and acidic residues" evidence="5">
    <location>
        <begin position="503"/>
        <end position="512"/>
    </location>
</feature>
<dbReference type="PANTHER" id="PTHR15052">
    <property type="entry name" value="RNA POLYMERASE III TRANSCRIPTION INITIATION FACTOR COMPLEX SUBUNIT"/>
    <property type="match status" value="1"/>
</dbReference>
<dbReference type="GO" id="GO:0006383">
    <property type="term" value="P:transcription by RNA polymerase III"/>
    <property type="evidence" value="ECO:0000318"/>
    <property type="project" value="GO_Central"/>
</dbReference>
<keyword evidence="3" id="KW-0539">Nucleus</keyword>
<dbReference type="KEGG" id="dpx:DAPPUDRAFT_314564"/>
<dbReference type="InterPro" id="IPR001680">
    <property type="entry name" value="WD40_rpt"/>
</dbReference>
<reference evidence="7 8" key="1">
    <citation type="journal article" date="2011" name="Science">
        <title>The ecoresponsive genome of Daphnia pulex.</title>
        <authorList>
            <person name="Colbourne J.K."/>
            <person name="Pfrender M.E."/>
            <person name="Gilbert D."/>
            <person name="Thomas W.K."/>
            <person name="Tucker A."/>
            <person name="Oakley T.H."/>
            <person name="Tokishita S."/>
            <person name="Aerts A."/>
            <person name="Arnold G.J."/>
            <person name="Basu M.K."/>
            <person name="Bauer D.J."/>
            <person name="Caceres C.E."/>
            <person name="Carmel L."/>
            <person name="Casola C."/>
            <person name="Choi J.H."/>
            <person name="Detter J.C."/>
            <person name="Dong Q."/>
            <person name="Dusheyko S."/>
            <person name="Eads B.D."/>
            <person name="Frohlich T."/>
            <person name="Geiler-Samerotte K.A."/>
            <person name="Gerlach D."/>
            <person name="Hatcher P."/>
            <person name="Jogdeo S."/>
            <person name="Krijgsveld J."/>
            <person name="Kriventseva E.V."/>
            <person name="Kultz D."/>
            <person name="Laforsch C."/>
            <person name="Lindquist E."/>
            <person name="Lopez J."/>
            <person name="Manak J.R."/>
            <person name="Muller J."/>
            <person name="Pangilinan J."/>
            <person name="Patwardhan R.P."/>
            <person name="Pitluck S."/>
            <person name="Pritham E.J."/>
            <person name="Rechtsteiner A."/>
            <person name="Rho M."/>
            <person name="Rogozin I.B."/>
            <person name="Sakarya O."/>
            <person name="Salamov A."/>
            <person name="Schaack S."/>
            <person name="Shapiro H."/>
            <person name="Shiga Y."/>
            <person name="Skalitzky C."/>
            <person name="Smith Z."/>
            <person name="Souvorov A."/>
            <person name="Sung W."/>
            <person name="Tang Z."/>
            <person name="Tsuchiya D."/>
            <person name="Tu H."/>
            <person name="Vos H."/>
            <person name="Wang M."/>
            <person name="Wolf Y.I."/>
            <person name="Yamagata H."/>
            <person name="Yamada T."/>
            <person name="Ye Y."/>
            <person name="Shaw J.R."/>
            <person name="Andrews J."/>
            <person name="Crease T.J."/>
            <person name="Tang H."/>
            <person name="Lucas S.M."/>
            <person name="Robertson H.M."/>
            <person name="Bork P."/>
            <person name="Koonin E.V."/>
            <person name="Zdobnov E.M."/>
            <person name="Grigoriev I.V."/>
            <person name="Lynch M."/>
            <person name="Boore J.L."/>
        </authorList>
    </citation>
    <scope>NUCLEOTIDE SEQUENCE [LARGE SCALE GENOMIC DNA]</scope>
</reference>
<feature type="domain" description="C2H2-type" evidence="6">
    <location>
        <begin position="307"/>
        <end position="326"/>
    </location>
</feature>
<dbReference type="SMART" id="SM00355">
    <property type="entry name" value="ZnF_C2H2"/>
    <property type="match status" value="4"/>
</dbReference>
<gene>
    <name evidence="7" type="ORF">DAPPUDRAFT_314564</name>
</gene>
<feature type="region of interest" description="Disordered" evidence="5">
    <location>
        <begin position="475"/>
        <end position="515"/>
    </location>
</feature>
<dbReference type="Gene3D" id="2.130.10.10">
    <property type="entry name" value="YVTN repeat-like/Quinoprotein amine dehydrogenase"/>
    <property type="match status" value="1"/>
</dbReference>
<dbReference type="Pfam" id="PF00400">
    <property type="entry name" value="WD40"/>
    <property type="match status" value="2"/>
</dbReference>
<dbReference type="PhylomeDB" id="E9G6K6"/>
<sequence length="1109" mass="124378">MESPATLETITPKRRGRPPKKATIIVSPPPLFPAKTGDTPSETLIDPDILLSSKKYDEVRDMDNSLVEKTTPTRRSGRQKKASFPATPSSPCPDNEEEENLPSRRKVMSTKKLKEVRDVDVTVKETPKRRGRPKKADLPPTPSSPSCSENGKEEKKNTSARNLGRQPKLLIELQEPVDKDSCLETPVSNNRARKRKTISSPEDEITSKTPVKMKSIPNVICGVCKKEMPQPNFTYHRYSVHYGLARLEGSSQEFSDAQKAQELKKTIEKIKRISCSKCPTSFTTLLGFQYHQKRCGVDAADLQNMLQECTICGKRVMALAAHLKVHDKRPENTEEFNQVEATPSPSLATKSKRAAAHKAASLLKELKEDLADGPTQKPLSKAVKLFTEPSSSKVTNSIVGAWKKQIDSKSIAKCRYPSCPFASDNMDKLKEHHVQCEIGSKSKYFACLKCEFRSQDRSQILQHALNTHVTEKDDAFELSGSSSSDNTDDDEVDEDGIDDSDSGNDRVVDRRKSVPQNTKNLEKAYGLSSHDLLQFKSLSTSQHIPHWLAKFHKKNFTRNVALYKDWAPQFQTCVNLPLNYLPSNEESIPFSRRTVTSGNLFSEKTDVEFEKLRMFQGKLQNGTPTFFCGGAIHAVSWCPMPAVIDGTTLERNQYLALSVLREEHLLRSASEAAFGSEYLIQIWNCGPIRNVVPAQVAPELEFCIAHIYGRVWSLVWCPSGCYDEERLGLLAAACSDGTVRIFSIPNPSVLTKEKNEPSFLLTDANVTLRLNTKEMSECTALDWDSTLGHKFIVAGFANGIVGLWDIHAKSPLLLRNDSLYPVWSFYAHSSIITAVSLSPHHNDARFLATASTDRTVKLWDRHDLAVPISWSKRSRVTDIRWRRHWPGVLVCVEDVCALFRCSSMFYDFGYTGNKQALLPQNSVVWSSAENEYLDVIAHCTNAGEVVIYASHLAVFDCDEKKLRKQRMLILRTDLIDSTAKKDVFLNRMQKIYLENSNKKAADNKTQSQESPNYSLIFNDVASNVFRSFGNHKKPPVISVTGENMDVLMPCDDPKTSINKISFNPNLESHTWMCVCGENGLVQLLKIDSHSVSKVTTGYVKEMNNSSFDS</sequence>
<dbReference type="InParanoid" id="E9G6K6"/>
<organism evidence="7 8">
    <name type="scientific">Daphnia pulex</name>
    <name type="common">Water flea</name>
    <dbReference type="NCBI Taxonomy" id="6669"/>
    <lineage>
        <taxon>Eukaryota</taxon>
        <taxon>Metazoa</taxon>
        <taxon>Ecdysozoa</taxon>
        <taxon>Arthropoda</taxon>
        <taxon>Crustacea</taxon>
        <taxon>Branchiopoda</taxon>
        <taxon>Diplostraca</taxon>
        <taxon>Cladocera</taxon>
        <taxon>Anomopoda</taxon>
        <taxon>Daphniidae</taxon>
        <taxon>Daphnia</taxon>
    </lineage>
</organism>
<dbReference type="PANTHER" id="PTHR15052:SF2">
    <property type="entry name" value="GENERAL TRANSCRIPTION FACTOR 3C POLYPEPTIDE 2"/>
    <property type="match status" value="1"/>
</dbReference>
<dbReference type="GO" id="GO:0003677">
    <property type="term" value="F:DNA binding"/>
    <property type="evidence" value="ECO:0007669"/>
    <property type="project" value="InterPro"/>
</dbReference>
<dbReference type="SMART" id="SM00320">
    <property type="entry name" value="WD40"/>
    <property type="match status" value="4"/>
</dbReference>
<keyword evidence="8" id="KW-1185">Reference proteome</keyword>
<dbReference type="STRING" id="6669.E9G6K6"/>
<name>E9G6K6_DAPPU</name>
<dbReference type="eggNOG" id="KOG1721">
    <property type="taxonomic scope" value="Eukaryota"/>
</dbReference>
<comment type="subcellular location">
    <subcellularLocation>
        <location evidence="1">Nucleus</location>
    </subcellularLocation>
</comment>
<dbReference type="SMART" id="SM00384">
    <property type="entry name" value="AT_hook"/>
    <property type="match status" value="2"/>
</dbReference>
<evidence type="ECO:0000313" key="8">
    <source>
        <dbReference type="Proteomes" id="UP000000305"/>
    </source>
</evidence>
<evidence type="ECO:0000256" key="3">
    <source>
        <dbReference type="ARBA" id="ARBA00023242"/>
    </source>
</evidence>
<proteinExistence type="predicted"/>
<evidence type="ECO:0000256" key="1">
    <source>
        <dbReference type="ARBA" id="ARBA00004123"/>
    </source>
</evidence>
<dbReference type="InterPro" id="IPR052416">
    <property type="entry name" value="GTF3C_component"/>
</dbReference>
<dbReference type="InterPro" id="IPR013087">
    <property type="entry name" value="Znf_C2H2_type"/>
</dbReference>
<keyword evidence="2" id="KW-0804">Transcription</keyword>
<feature type="domain" description="C2H2-type" evidence="6">
    <location>
        <begin position="219"/>
        <end position="241"/>
    </location>
</feature>
<accession>E9G6K6</accession>
<feature type="region of interest" description="Disordered" evidence="5">
    <location>
        <begin position="181"/>
        <end position="203"/>
    </location>
</feature>
<evidence type="ECO:0000256" key="4">
    <source>
        <dbReference type="PROSITE-ProRule" id="PRU00221"/>
    </source>
</evidence>
<dbReference type="InterPro" id="IPR017956">
    <property type="entry name" value="AT_hook_DNA-bd_motif"/>
</dbReference>
<feature type="compositionally biased region" description="Acidic residues" evidence="5">
    <location>
        <begin position="486"/>
        <end position="502"/>
    </location>
</feature>
<feature type="region of interest" description="Disordered" evidence="5">
    <location>
        <begin position="332"/>
        <end position="351"/>
    </location>
</feature>
<keyword evidence="4" id="KW-0853">WD repeat</keyword>
<evidence type="ECO:0000313" key="7">
    <source>
        <dbReference type="EMBL" id="EFX84974.1"/>
    </source>
</evidence>
<dbReference type="InterPro" id="IPR015943">
    <property type="entry name" value="WD40/YVTN_repeat-like_dom_sf"/>
</dbReference>
<feature type="compositionally biased region" description="Polar residues" evidence="5">
    <location>
        <begin position="335"/>
        <end position="347"/>
    </location>
</feature>
<dbReference type="EMBL" id="GL732533">
    <property type="protein sequence ID" value="EFX84974.1"/>
    <property type="molecule type" value="Genomic_DNA"/>
</dbReference>
<dbReference type="AlphaFoldDB" id="E9G6K6"/>
<evidence type="ECO:0000256" key="2">
    <source>
        <dbReference type="ARBA" id="ARBA00023163"/>
    </source>
</evidence>
<feature type="compositionally biased region" description="Basic and acidic residues" evidence="5">
    <location>
        <begin position="112"/>
        <end position="128"/>
    </location>
</feature>
<dbReference type="GO" id="GO:0000127">
    <property type="term" value="C:transcription factor TFIIIC complex"/>
    <property type="evidence" value="ECO:0000318"/>
    <property type="project" value="GO_Central"/>
</dbReference>
<dbReference type="InterPro" id="IPR036322">
    <property type="entry name" value="WD40_repeat_dom_sf"/>
</dbReference>
<evidence type="ECO:0000259" key="6">
    <source>
        <dbReference type="SMART" id="SM00355"/>
    </source>
</evidence>
<dbReference type="PROSITE" id="PS50294">
    <property type="entry name" value="WD_REPEATS_REGION"/>
    <property type="match status" value="1"/>
</dbReference>
<feature type="domain" description="C2H2-type" evidence="6">
    <location>
        <begin position="445"/>
        <end position="468"/>
    </location>
</feature>
<dbReference type="Gene3D" id="3.30.160.60">
    <property type="entry name" value="Classic Zinc Finger"/>
    <property type="match status" value="2"/>
</dbReference>
<feature type="region of interest" description="Disordered" evidence="5">
    <location>
        <begin position="1"/>
        <end position="167"/>
    </location>
</feature>
<dbReference type="Proteomes" id="UP000000305">
    <property type="component" value="Unassembled WGS sequence"/>
</dbReference>
<dbReference type="SUPFAM" id="SSF50978">
    <property type="entry name" value="WD40 repeat-like"/>
    <property type="match status" value="1"/>
</dbReference>